<feature type="region of interest" description="Disordered" evidence="1">
    <location>
        <begin position="536"/>
        <end position="591"/>
    </location>
</feature>
<comment type="caution">
    <text evidence="2">The sequence shown here is derived from an EMBL/GenBank/DDBJ whole genome shotgun (WGS) entry which is preliminary data.</text>
</comment>
<feature type="region of interest" description="Disordered" evidence="1">
    <location>
        <begin position="1"/>
        <end position="57"/>
    </location>
</feature>
<reference evidence="2 3" key="1">
    <citation type="submission" date="2017-10" db="EMBL/GenBank/DDBJ databases">
        <title>Comparative genomics in systemic dimorphic fungi from Ajellomycetaceae.</title>
        <authorList>
            <person name="Munoz J.F."/>
            <person name="Mcewen J.G."/>
            <person name="Clay O.K."/>
            <person name="Cuomo C.A."/>
        </authorList>
    </citation>
    <scope>NUCLEOTIDE SEQUENCE [LARGE SCALE GENOMIC DNA]</scope>
    <source>
        <strain evidence="2 3">UAMH5409</strain>
    </source>
</reference>
<feature type="compositionally biased region" description="Low complexity" evidence="1">
    <location>
        <begin position="580"/>
        <end position="590"/>
    </location>
</feature>
<protein>
    <submittedName>
        <fullName evidence="2">Uncharacterized protein</fullName>
    </submittedName>
</protein>
<proteinExistence type="predicted"/>
<feature type="compositionally biased region" description="Low complexity" evidence="1">
    <location>
        <begin position="810"/>
        <end position="823"/>
    </location>
</feature>
<feature type="compositionally biased region" description="Polar residues" evidence="1">
    <location>
        <begin position="125"/>
        <end position="135"/>
    </location>
</feature>
<dbReference type="OrthoDB" id="4185962at2759"/>
<evidence type="ECO:0000313" key="2">
    <source>
        <dbReference type="EMBL" id="PGH16721.1"/>
    </source>
</evidence>
<feature type="region of interest" description="Disordered" evidence="1">
    <location>
        <begin position="719"/>
        <end position="756"/>
    </location>
</feature>
<feature type="compositionally biased region" description="Basic and acidic residues" evidence="1">
    <location>
        <begin position="798"/>
        <end position="809"/>
    </location>
</feature>
<accession>A0A2B7Y6R1</accession>
<feature type="region of interest" description="Disordered" evidence="1">
    <location>
        <begin position="218"/>
        <end position="242"/>
    </location>
</feature>
<feature type="region of interest" description="Disordered" evidence="1">
    <location>
        <begin position="259"/>
        <end position="288"/>
    </location>
</feature>
<organism evidence="2 3">
    <name type="scientific">Helicocarpus griseus UAMH5409</name>
    <dbReference type="NCBI Taxonomy" id="1447875"/>
    <lineage>
        <taxon>Eukaryota</taxon>
        <taxon>Fungi</taxon>
        <taxon>Dikarya</taxon>
        <taxon>Ascomycota</taxon>
        <taxon>Pezizomycotina</taxon>
        <taxon>Eurotiomycetes</taxon>
        <taxon>Eurotiomycetidae</taxon>
        <taxon>Onygenales</taxon>
        <taxon>Ajellomycetaceae</taxon>
        <taxon>Helicocarpus</taxon>
    </lineage>
</organism>
<keyword evidence="3" id="KW-1185">Reference proteome</keyword>
<feature type="region of interest" description="Disordered" evidence="1">
    <location>
        <begin position="787"/>
        <end position="861"/>
    </location>
</feature>
<dbReference type="AlphaFoldDB" id="A0A2B7Y6R1"/>
<feature type="region of interest" description="Disordered" evidence="1">
    <location>
        <begin position="440"/>
        <end position="466"/>
    </location>
</feature>
<dbReference type="EMBL" id="PDNB01000015">
    <property type="protein sequence ID" value="PGH16721.1"/>
    <property type="molecule type" value="Genomic_DNA"/>
</dbReference>
<dbReference type="Proteomes" id="UP000223968">
    <property type="component" value="Unassembled WGS sequence"/>
</dbReference>
<feature type="compositionally biased region" description="Polar residues" evidence="1">
    <location>
        <begin position="108"/>
        <end position="118"/>
    </location>
</feature>
<evidence type="ECO:0000256" key="1">
    <source>
        <dbReference type="SAM" id="MobiDB-lite"/>
    </source>
</evidence>
<feature type="region of interest" description="Disordered" evidence="1">
    <location>
        <begin position="106"/>
        <end position="193"/>
    </location>
</feature>
<evidence type="ECO:0000313" key="3">
    <source>
        <dbReference type="Proteomes" id="UP000223968"/>
    </source>
</evidence>
<gene>
    <name evidence="2" type="ORF">AJ79_01594</name>
</gene>
<feature type="compositionally biased region" description="Polar residues" evidence="1">
    <location>
        <begin position="267"/>
        <end position="279"/>
    </location>
</feature>
<sequence>MAPIWKLFTGSGRRPDESPPGGQTTYKSQRVKEGPRHRRSLSSLFTSSSARKRDRETATITCEERQHYPLYDPCDPRHNTEILCGKNDKGLWASYGRSIRARLHGSLRSVNKAPNSQSKTRRSMRSSFVSLTGSSRLVRRLSKAENPSKSHMRSIWEPQNQCPNAIDIESKQPSDETDDFQLPYTTEAQSPPPVYLLPSLASISSGLMSPLELDSCPFNEYTEHEPSNSQAPSARLPPISNQSLQPSHILRHVVSSAPVKRAVSQGRPGNTDINSSSVSLGAPNPPSTLNDTACADRIAIQCTPPLSSTPKQSNLDCQENIAPYKTKSAGMSVSSGRRIFSQSSALSNQKAMELNTIVADSKECSTTGSYLHLGDEWLETRKDGLHETSPGISQISTATDSEFGAELHRTSARHQYAATPEGDAALNSWLSSVTSVSHNRENTDFSGSTLCRSPRHSTTEPLSQQTTLLQDRHPNRGSLRPDIRCHGEFAFSNEEGSDGYGSAFPESSSSQLRRALGNMRHENSSHTISANSLLPGISKLFEPPQPQLSPRCPSDSLSATSLLPEISRMFGTPEPRDSSQDSPDPVSPTSLLPELSRLFSVSGSQLSLQESSKPVSATSLLPEVSKLFETSGSQLDLEKSCSATSLLPEVGRLFGMSESQTSLHRDQGYGIGQKSLRDQLCENSPESEASITAFWPDSIDSCIKNVDPVKVEQVRLSKNAQGQGKAEFTANQNSLVPHVETSRTQNHSGSAKPRDFSFDKVDRIAASSRKASRISYEPAENRVLASVERSGNYATSGRDSKASSNRKDASSSGSGSDGSGQSDPLSTTTAGTSIFDFPSDQGMVSKAKYERPPPIPEGAIVKTSENGDEARVKIDGDIMN</sequence>
<name>A0A2B7Y6R1_9EURO</name>